<dbReference type="PROSITE" id="PS50160">
    <property type="entry name" value="DNA_LIGASE_A3"/>
    <property type="match status" value="1"/>
</dbReference>
<evidence type="ECO:0000256" key="2">
    <source>
        <dbReference type="ARBA" id="ARBA00022598"/>
    </source>
</evidence>
<evidence type="ECO:0000256" key="1">
    <source>
        <dbReference type="ARBA" id="ARBA00007572"/>
    </source>
</evidence>
<dbReference type="GO" id="GO:0005524">
    <property type="term" value="F:ATP binding"/>
    <property type="evidence" value="ECO:0007669"/>
    <property type="project" value="InterPro"/>
</dbReference>
<gene>
    <name evidence="4" type="ORF">SAMN05216252_105182</name>
</gene>
<dbReference type="SUPFAM" id="SSF56091">
    <property type="entry name" value="DNA ligase/mRNA capping enzyme, catalytic domain"/>
    <property type="match status" value="1"/>
</dbReference>
<dbReference type="InterPro" id="IPR012310">
    <property type="entry name" value="DNA_ligase_ATP-dep_cent"/>
</dbReference>
<dbReference type="Pfam" id="PF01068">
    <property type="entry name" value="DNA_ligase_A_M"/>
    <property type="match status" value="1"/>
</dbReference>
<proteinExistence type="inferred from homology"/>
<evidence type="ECO:0000259" key="3">
    <source>
        <dbReference type="PROSITE" id="PS50160"/>
    </source>
</evidence>
<organism evidence="4 5">
    <name type="scientific">Actinacidiphila glaucinigra</name>
    <dbReference type="NCBI Taxonomy" id="235986"/>
    <lineage>
        <taxon>Bacteria</taxon>
        <taxon>Bacillati</taxon>
        <taxon>Actinomycetota</taxon>
        <taxon>Actinomycetes</taxon>
        <taxon>Kitasatosporales</taxon>
        <taxon>Streptomycetaceae</taxon>
        <taxon>Actinacidiphila</taxon>
    </lineage>
</organism>
<dbReference type="Proteomes" id="UP000198280">
    <property type="component" value="Unassembled WGS sequence"/>
</dbReference>
<reference evidence="4 5" key="1">
    <citation type="submission" date="2017-06" db="EMBL/GenBank/DDBJ databases">
        <authorList>
            <person name="Kim H.J."/>
            <person name="Triplett B.A."/>
        </authorList>
    </citation>
    <scope>NUCLEOTIDE SEQUENCE [LARGE SCALE GENOMIC DNA]</scope>
    <source>
        <strain evidence="4 5">CGMCC 4.1858</strain>
    </source>
</reference>
<dbReference type="AlphaFoldDB" id="A0A239DVH6"/>
<name>A0A239DVH6_9ACTN</name>
<dbReference type="GO" id="GO:0003910">
    <property type="term" value="F:DNA ligase (ATP) activity"/>
    <property type="evidence" value="ECO:0007669"/>
    <property type="project" value="InterPro"/>
</dbReference>
<evidence type="ECO:0000313" key="5">
    <source>
        <dbReference type="Proteomes" id="UP000198280"/>
    </source>
</evidence>
<dbReference type="EMBL" id="FZOF01000005">
    <property type="protein sequence ID" value="SNS36496.1"/>
    <property type="molecule type" value="Genomic_DNA"/>
</dbReference>
<keyword evidence="5" id="KW-1185">Reference proteome</keyword>
<dbReference type="InterPro" id="IPR050191">
    <property type="entry name" value="ATP-dep_DNA_ligase"/>
</dbReference>
<dbReference type="GO" id="GO:0006281">
    <property type="term" value="P:DNA repair"/>
    <property type="evidence" value="ECO:0007669"/>
    <property type="project" value="InterPro"/>
</dbReference>
<dbReference type="Gene3D" id="3.30.470.30">
    <property type="entry name" value="DNA ligase/mRNA capping enzyme"/>
    <property type="match status" value="1"/>
</dbReference>
<evidence type="ECO:0000313" key="4">
    <source>
        <dbReference type="EMBL" id="SNS36496.1"/>
    </source>
</evidence>
<protein>
    <submittedName>
        <fullName evidence="4">Bifunctional non-homologous end joining protein LigD</fullName>
    </submittedName>
</protein>
<dbReference type="PANTHER" id="PTHR45674">
    <property type="entry name" value="DNA LIGASE 1/3 FAMILY MEMBER"/>
    <property type="match status" value="1"/>
</dbReference>
<dbReference type="GO" id="GO:0006310">
    <property type="term" value="P:DNA recombination"/>
    <property type="evidence" value="ECO:0007669"/>
    <property type="project" value="InterPro"/>
</dbReference>
<dbReference type="PANTHER" id="PTHR45674:SF4">
    <property type="entry name" value="DNA LIGASE 1"/>
    <property type="match status" value="1"/>
</dbReference>
<feature type="domain" description="ATP-dependent DNA ligase family profile" evidence="3">
    <location>
        <begin position="102"/>
        <end position="199"/>
    </location>
</feature>
<comment type="similarity">
    <text evidence="1">Belongs to the ATP-dependent DNA ligase family.</text>
</comment>
<accession>A0A239DVH6</accession>
<sequence length="199" mass="21149">MLAVAGPLPGAEAEAGYGFEPLFNGARVLVYLPGDGRVRLVSGIGQDVTAGYPELEGLAGVLPPGLVGVLDGEVVALGKHGGVSVERLQRRMSVRHPAAVAEAAVAMPVQLVVYDILYLGEPVLHAPYTARRALLDDLGVSGPHVVVPPYWPAMASEALHYIRQEGYDGVVAKRLTSTYLPGRRSRDWIKVKNLHADAT</sequence>
<keyword evidence="2" id="KW-0436">Ligase</keyword>
<dbReference type="Gene3D" id="3.30.1490.70">
    <property type="match status" value="1"/>
</dbReference>